<keyword evidence="13" id="KW-0812">Transmembrane</keyword>
<keyword evidence="9" id="KW-0067">ATP-binding</keyword>
<dbReference type="Pfam" id="PF00069">
    <property type="entry name" value="Pkinase"/>
    <property type="match status" value="1"/>
</dbReference>
<dbReference type="Gene3D" id="1.10.510.10">
    <property type="entry name" value="Transferase(Phosphotransferase) domain 1"/>
    <property type="match status" value="1"/>
</dbReference>
<evidence type="ECO:0000259" key="14">
    <source>
        <dbReference type="PROSITE" id="PS50011"/>
    </source>
</evidence>
<keyword evidence="6" id="KW-0808">Transferase</keyword>
<dbReference type="SMART" id="SM00220">
    <property type="entry name" value="S_TKc"/>
    <property type="match status" value="1"/>
</dbReference>
<evidence type="ECO:0000256" key="10">
    <source>
        <dbReference type="ARBA" id="ARBA00023136"/>
    </source>
</evidence>
<dbReference type="FunFam" id="1.10.510.10:FF:000395">
    <property type="entry name" value="receptor-like serine/threonine-protein kinase NCRK"/>
    <property type="match status" value="1"/>
</dbReference>
<reference evidence="15" key="1">
    <citation type="submission" date="2023-03" db="UniProtKB">
        <authorList>
            <consortium name="EnsemblPlants"/>
        </authorList>
    </citation>
    <scope>IDENTIFICATION</scope>
</reference>
<dbReference type="PROSITE" id="PS50011">
    <property type="entry name" value="PROTEIN_KINASE_DOM"/>
    <property type="match status" value="1"/>
</dbReference>
<dbReference type="EnsemblPlants" id="MELO3C025783.2.1">
    <property type="protein sequence ID" value="MELO3C025783.2.1"/>
    <property type="gene ID" value="MELO3C025783.2"/>
</dbReference>
<accession>A0A9I9DZU7</accession>
<dbReference type="GO" id="GO:0005524">
    <property type="term" value="F:ATP binding"/>
    <property type="evidence" value="ECO:0007669"/>
    <property type="project" value="UniProtKB-KW"/>
</dbReference>
<sequence>MCSTDGFPKVVADNRDSNCFTSCNCTYGLLPEFPYSKRHISSNVVVIILSLCVIIITLAFFILVVCYLCQRDKCRVRTPIISLDKQMSYNSLTNLISHKSSSTPDSKVMMDSPVNNIKGVLQWIQLLSRLNHCHVVPLVGYCTESRGKHTERLLVYEYMPKGNLRDCLDGASGEKMDWSTRVTIALGAARGLEYLHEAAAPRILHRDVKSTNILLDKDWRAKITDLGMATRLRGDDLPSCSSSPARMQGTFGYFAPEYAIVGRASLKSDVFSFGVVLLELITGQHPIHKSTGKGEESLAIWAAPRLQNSRRVITELPDPHLDGMFPEEEMQIMAYLAKECLLLDPDARPTMTEVVQVLSNITPDKSRRNNISANVFQERMSACSVESEPDIANHNMSPIGKQVHTEVIVMDEMMERQASSRKWLDRYSLPLDIDRSLCADNYGNQDIVSFENMKTLIPFTSMGNNLQVQATDDETVDLTEPRFESFCIMNVKSSS</sequence>
<dbReference type="EC" id="2.7.11.1" evidence="2"/>
<keyword evidence="3" id="KW-1003">Cell membrane</keyword>
<evidence type="ECO:0000256" key="4">
    <source>
        <dbReference type="ARBA" id="ARBA00022527"/>
    </source>
</evidence>
<organism evidence="15">
    <name type="scientific">Cucumis melo</name>
    <name type="common">Muskmelon</name>
    <dbReference type="NCBI Taxonomy" id="3656"/>
    <lineage>
        <taxon>Eukaryota</taxon>
        <taxon>Viridiplantae</taxon>
        <taxon>Streptophyta</taxon>
        <taxon>Embryophyta</taxon>
        <taxon>Tracheophyta</taxon>
        <taxon>Spermatophyta</taxon>
        <taxon>Magnoliopsida</taxon>
        <taxon>eudicotyledons</taxon>
        <taxon>Gunneridae</taxon>
        <taxon>Pentapetalae</taxon>
        <taxon>rosids</taxon>
        <taxon>fabids</taxon>
        <taxon>Cucurbitales</taxon>
        <taxon>Cucurbitaceae</taxon>
        <taxon>Benincaseae</taxon>
        <taxon>Cucumis</taxon>
    </lineage>
</organism>
<keyword evidence="4" id="KW-0723">Serine/threonine-protein kinase</keyword>
<evidence type="ECO:0000256" key="12">
    <source>
        <dbReference type="ARBA" id="ARBA00048679"/>
    </source>
</evidence>
<dbReference type="GO" id="GO:0004674">
    <property type="term" value="F:protein serine/threonine kinase activity"/>
    <property type="evidence" value="ECO:0007669"/>
    <property type="project" value="UniProtKB-KW"/>
</dbReference>
<dbReference type="PROSITE" id="PS00108">
    <property type="entry name" value="PROTEIN_KINASE_ST"/>
    <property type="match status" value="1"/>
</dbReference>
<comment type="subcellular location">
    <subcellularLocation>
        <location evidence="1">Cell membrane</location>
    </subcellularLocation>
</comment>
<feature type="transmembrane region" description="Helical" evidence="13">
    <location>
        <begin position="44"/>
        <end position="69"/>
    </location>
</feature>
<proteinExistence type="predicted"/>
<evidence type="ECO:0000256" key="2">
    <source>
        <dbReference type="ARBA" id="ARBA00012513"/>
    </source>
</evidence>
<evidence type="ECO:0000256" key="1">
    <source>
        <dbReference type="ARBA" id="ARBA00004236"/>
    </source>
</evidence>
<evidence type="ECO:0000256" key="11">
    <source>
        <dbReference type="ARBA" id="ARBA00047899"/>
    </source>
</evidence>
<comment type="catalytic activity">
    <reaction evidence="11">
        <text>L-threonyl-[protein] + ATP = O-phospho-L-threonyl-[protein] + ADP + H(+)</text>
        <dbReference type="Rhea" id="RHEA:46608"/>
        <dbReference type="Rhea" id="RHEA-COMP:11060"/>
        <dbReference type="Rhea" id="RHEA-COMP:11605"/>
        <dbReference type="ChEBI" id="CHEBI:15378"/>
        <dbReference type="ChEBI" id="CHEBI:30013"/>
        <dbReference type="ChEBI" id="CHEBI:30616"/>
        <dbReference type="ChEBI" id="CHEBI:61977"/>
        <dbReference type="ChEBI" id="CHEBI:456216"/>
        <dbReference type="EC" id="2.7.11.1"/>
    </reaction>
</comment>
<keyword evidence="8" id="KW-0418">Kinase</keyword>
<dbReference type="Gramene" id="MELO3C025783.2.1">
    <property type="protein sequence ID" value="MELO3C025783.2.1"/>
    <property type="gene ID" value="MELO3C025783.2"/>
</dbReference>
<protein>
    <recommendedName>
        <fullName evidence="2">non-specific serine/threonine protein kinase</fullName>
        <ecNumber evidence="2">2.7.11.1</ecNumber>
    </recommendedName>
</protein>
<dbReference type="Gene3D" id="3.30.200.20">
    <property type="entry name" value="Phosphorylase Kinase, domain 1"/>
    <property type="match status" value="1"/>
</dbReference>
<evidence type="ECO:0000256" key="5">
    <source>
        <dbReference type="ARBA" id="ARBA00022553"/>
    </source>
</evidence>
<dbReference type="PANTHER" id="PTHR47989:SF23">
    <property type="entry name" value="RECEPTOR-LIKE SERINE_THREONINE-PROTEIN KINASE NCRK ISOFORM X1"/>
    <property type="match status" value="1"/>
</dbReference>
<evidence type="ECO:0000256" key="3">
    <source>
        <dbReference type="ARBA" id="ARBA00022475"/>
    </source>
</evidence>
<comment type="catalytic activity">
    <reaction evidence="12">
        <text>L-seryl-[protein] + ATP = O-phospho-L-seryl-[protein] + ADP + H(+)</text>
        <dbReference type="Rhea" id="RHEA:17989"/>
        <dbReference type="Rhea" id="RHEA-COMP:9863"/>
        <dbReference type="Rhea" id="RHEA-COMP:11604"/>
        <dbReference type="ChEBI" id="CHEBI:15378"/>
        <dbReference type="ChEBI" id="CHEBI:29999"/>
        <dbReference type="ChEBI" id="CHEBI:30616"/>
        <dbReference type="ChEBI" id="CHEBI:83421"/>
        <dbReference type="ChEBI" id="CHEBI:456216"/>
        <dbReference type="EC" id="2.7.11.1"/>
    </reaction>
</comment>
<evidence type="ECO:0000313" key="15">
    <source>
        <dbReference type="EnsemblPlants" id="MELO3C025783.2.1"/>
    </source>
</evidence>
<evidence type="ECO:0000256" key="7">
    <source>
        <dbReference type="ARBA" id="ARBA00022741"/>
    </source>
</evidence>
<keyword evidence="5" id="KW-0597">Phosphoprotein</keyword>
<name>A0A9I9DZU7_CUCME</name>
<evidence type="ECO:0000256" key="9">
    <source>
        <dbReference type="ARBA" id="ARBA00022840"/>
    </source>
</evidence>
<feature type="domain" description="Protein kinase" evidence="14">
    <location>
        <begin position="81"/>
        <end position="361"/>
    </location>
</feature>
<dbReference type="PANTHER" id="PTHR47989">
    <property type="entry name" value="OS01G0750732 PROTEIN"/>
    <property type="match status" value="1"/>
</dbReference>
<dbReference type="InterPro" id="IPR000719">
    <property type="entry name" value="Prot_kinase_dom"/>
</dbReference>
<dbReference type="SUPFAM" id="SSF56112">
    <property type="entry name" value="Protein kinase-like (PK-like)"/>
    <property type="match status" value="1"/>
</dbReference>
<dbReference type="GO" id="GO:0005886">
    <property type="term" value="C:plasma membrane"/>
    <property type="evidence" value="ECO:0007669"/>
    <property type="project" value="UniProtKB-SubCell"/>
</dbReference>
<keyword evidence="7" id="KW-0547">Nucleotide-binding</keyword>
<dbReference type="InterPro" id="IPR008271">
    <property type="entry name" value="Ser/Thr_kinase_AS"/>
</dbReference>
<dbReference type="AlphaFoldDB" id="A0A9I9DZU7"/>
<evidence type="ECO:0000256" key="6">
    <source>
        <dbReference type="ARBA" id="ARBA00022679"/>
    </source>
</evidence>
<keyword evidence="13" id="KW-1133">Transmembrane helix</keyword>
<keyword evidence="10 13" id="KW-0472">Membrane</keyword>
<evidence type="ECO:0000256" key="13">
    <source>
        <dbReference type="SAM" id="Phobius"/>
    </source>
</evidence>
<evidence type="ECO:0000256" key="8">
    <source>
        <dbReference type="ARBA" id="ARBA00022777"/>
    </source>
</evidence>
<dbReference type="InterPro" id="IPR011009">
    <property type="entry name" value="Kinase-like_dom_sf"/>
</dbReference>